<evidence type="ECO:0000313" key="1">
    <source>
        <dbReference type="EMBL" id="CAA0208543.1"/>
    </source>
</evidence>
<dbReference type="Proteomes" id="UP000434276">
    <property type="component" value="Unassembled WGS sequence"/>
</dbReference>
<name>A0A5S9ULR6_ARATH</name>
<dbReference type="PANTHER" id="PTHR33137:SF4">
    <property type="entry name" value="MEDIATOR OF RNA POLYMERASE II TRANSCRIPTION SUBUNIT 15A-RELATED"/>
    <property type="match status" value="1"/>
</dbReference>
<gene>
    <name evidence="1" type="ORF">C24_LOCUS1625</name>
</gene>
<dbReference type="GO" id="GO:0003713">
    <property type="term" value="F:transcription coactivator activity"/>
    <property type="evidence" value="ECO:0007669"/>
    <property type="project" value="InterPro"/>
</dbReference>
<protein>
    <submittedName>
        <fullName evidence="1">Uncharacterized protein</fullName>
    </submittedName>
</protein>
<dbReference type="ExpressionAtlas" id="A0A5S9ULR6">
    <property type="expression patterns" value="baseline and differential"/>
</dbReference>
<dbReference type="InterPro" id="IPR044661">
    <property type="entry name" value="MED15a/b/c-like"/>
</dbReference>
<dbReference type="PANTHER" id="PTHR33137">
    <property type="entry name" value="MEDIATOR OF RNA POLYMERASE II TRANSCRIPTION SUBUNIT 15A-RELATED"/>
    <property type="match status" value="1"/>
</dbReference>
<organism evidence="1 2">
    <name type="scientific">Arabidopsis thaliana</name>
    <name type="common">Mouse-ear cress</name>
    <dbReference type="NCBI Taxonomy" id="3702"/>
    <lineage>
        <taxon>Eukaryota</taxon>
        <taxon>Viridiplantae</taxon>
        <taxon>Streptophyta</taxon>
        <taxon>Embryophyta</taxon>
        <taxon>Tracheophyta</taxon>
        <taxon>Spermatophyta</taxon>
        <taxon>Magnoliopsida</taxon>
        <taxon>eudicotyledons</taxon>
        <taxon>Gunneridae</taxon>
        <taxon>Pentapetalae</taxon>
        <taxon>rosids</taxon>
        <taxon>malvids</taxon>
        <taxon>Brassicales</taxon>
        <taxon>Brassicaceae</taxon>
        <taxon>Camelineae</taxon>
        <taxon>Arabidopsis</taxon>
    </lineage>
</organism>
<dbReference type="EMBL" id="CACSHJ010000087">
    <property type="protein sequence ID" value="CAA0208543.1"/>
    <property type="molecule type" value="Genomic_DNA"/>
</dbReference>
<dbReference type="GO" id="GO:0031490">
    <property type="term" value="F:chromatin DNA binding"/>
    <property type="evidence" value="ECO:0007669"/>
    <property type="project" value="InterPro"/>
</dbReference>
<sequence length="127" mass="15296">MENEIGDDWREEVFQKLRSMRERYLPHVTDVYQRLADKLNHEESLPQQQRSKHIDKLQSMKTNIEQLIQVLSLRKRNIMPILKDCRWDYYEKRIIYFLITLRTGGAGKTVQQRQLQDQSHNNQGNAL</sequence>
<reference evidence="1 2" key="1">
    <citation type="submission" date="2019-12" db="EMBL/GenBank/DDBJ databases">
        <authorList>
            <person name="Jiao W.-B."/>
            <person name="Schneeberger K."/>
        </authorList>
    </citation>
    <scope>NUCLEOTIDE SEQUENCE [LARGE SCALE GENOMIC DNA]</scope>
    <source>
        <strain evidence="2">cv. C24</strain>
    </source>
</reference>
<evidence type="ECO:0000313" key="2">
    <source>
        <dbReference type="Proteomes" id="UP000434276"/>
    </source>
</evidence>
<accession>A0A5S9ULR6</accession>
<dbReference type="OrthoDB" id="1912459at2759"/>
<proteinExistence type="predicted"/>
<dbReference type="AlphaFoldDB" id="A0A5S9ULR6"/>